<reference evidence="1" key="1">
    <citation type="submission" date="2022-10" db="EMBL/GenBank/DDBJ databases">
        <authorList>
            <person name="Chen Y."/>
            <person name="Dougan E. K."/>
            <person name="Chan C."/>
            <person name="Rhodes N."/>
            <person name="Thang M."/>
        </authorList>
    </citation>
    <scope>NUCLEOTIDE SEQUENCE</scope>
</reference>
<dbReference type="EMBL" id="CAMXCT030000251">
    <property type="protein sequence ID" value="CAL4763506.1"/>
    <property type="molecule type" value="Genomic_DNA"/>
</dbReference>
<dbReference type="EMBL" id="CAMXCT010000251">
    <property type="protein sequence ID" value="CAI3976194.1"/>
    <property type="molecule type" value="Genomic_DNA"/>
</dbReference>
<dbReference type="AlphaFoldDB" id="A0A9P1BMS6"/>
<name>A0A9P1BMS6_9DINO</name>
<accession>A0A9P1BMS6</accession>
<evidence type="ECO:0000313" key="2">
    <source>
        <dbReference type="EMBL" id="CAL1129569.1"/>
    </source>
</evidence>
<organism evidence="1">
    <name type="scientific">Cladocopium goreaui</name>
    <dbReference type="NCBI Taxonomy" id="2562237"/>
    <lineage>
        <taxon>Eukaryota</taxon>
        <taxon>Sar</taxon>
        <taxon>Alveolata</taxon>
        <taxon>Dinophyceae</taxon>
        <taxon>Suessiales</taxon>
        <taxon>Symbiodiniaceae</taxon>
        <taxon>Cladocopium</taxon>
    </lineage>
</organism>
<feature type="non-terminal residue" evidence="1">
    <location>
        <position position="1"/>
    </location>
</feature>
<feature type="non-terminal residue" evidence="1">
    <location>
        <position position="90"/>
    </location>
</feature>
<keyword evidence="3" id="KW-1185">Reference proteome</keyword>
<dbReference type="EMBL" id="CAMXCT020000251">
    <property type="protein sequence ID" value="CAL1129569.1"/>
    <property type="molecule type" value="Genomic_DNA"/>
</dbReference>
<evidence type="ECO:0000313" key="3">
    <source>
        <dbReference type="Proteomes" id="UP001152797"/>
    </source>
</evidence>
<reference evidence="2" key="2">
    <citation type="submission" date="2024-04" db="EMBL/GenBank/DDBJ databases">
        <authorList>
            <person name="Chen Y."/>
            <person name="Shah S."/>
            <person name="Dougan E. K."/>
            <person name="Thang M."/>
            <person name="Chan C."/>
        </authorList>
    </citation>
    <scope>NUCLEOTIDE SEQUENCE [LARGE SCALE GENOMIC DNA]</scope>
</reference>
<evidence type="ECO:0000313" key="1">
    <source>
        <dbReference type="EMBL" id="CAI3976194.1"/>
    </source>
</evidence>
<protein>
    <submittedName>
        <fullName evidence="1">Uncharacterized protein</fullName>
    </submittedName>
</protein>
<proteinExistence type="predicted"/>
<gene>
    <name evidence="1" type="ORF">C1SCF055_LOCUS4438</name>
</gene>
<comment type="caution">
    <text evidence="1">The sequence shown here is derived from an EMBL/GenBank/DDBJ whole genome shotgun (WGS) entry which is preliminary data.</text>
</comment>
<sequence length="90" mass="10006">QVPGLVGRDDGHQVSTLHLELTVVPIIEAHSDAAHLLREGDFLVGCGEEEGLREVYRIESTSCEASYIRTEARCLKLCKLSLRPSDLHHE</sequence>
<dbReference type="Proteomes" id="UP001152797">
    <property type="component" value="Unassembled WGS sequence"/>
</dbReference>